<dbReference type="SUPFAM" id="SSF53901">
    <property type="entry name" value="Thiolase-like"/>
    <property type="match status" value="1"/>
</dbReference>
<dbReference type="Gene3D" id="3.10.129.110">
    <property type="entry name" value="Polyketide synthase dehydratase"/>
    <property type="match status" value="1"/>
</dbReference>
<evidence type="ECO:0000256" key="3">
    <source>
        <dbReference type="PROSITE-ProRule" id="PRU01363"/>
    </source>
</evidence>
<dbReference type="InterPro" id="IPR014030">
    <property type="entry name" value="Ketoacyl_synth_N"/>
</dbReference>
<feature type="domain" description="PKS/mFAS DH" evidence="5">
    <location>
        <begin position="194"/>
        <end position="419"/>
    </location>
</feature>
<keyword evidence="7" id="KW-1185">Reference proteome</keyword>
<dbReference type="PANTHER" id="PTHR43775:SF37">
    <property type="entry name" value="SI:DKEY-61P9.11"/>
    <property type="match status" value="1"/>
</dbReference>
<reference evidence="6" key="1">
    <citation type="submission" date="2023-06" db="EMBL/GenBank/DDBJ databases">
        <authorList>
            <consortium name="Lawrence Berkeley National Laboratory"/>
            <person name="Ahrendt S."/>
            <person name="Sahu N."/>
            <person name="Indic B."/>
            <person name="Wong-Bajracharya J."/>
            <person name="Merenyi Z."/>
            <person name="Ke H.-M."/>
            <person name="Monk M."/>
            <person name="Kocsube S."/>
            <person name="Drula E."/>
            <person name="Lipzen A."/>
            <person name="Balint B."/>
            <person name="Henrissat B."/>
            <person name="Andreopoulos B."/>
            <person name="Martin F.M."/>
            <person name="Harder C.B."/>
            <person name="Rigling D."/>
            <person name="Ford K.L."/>
            <person name="Foster G.D."/>
            <person name="Pangilinan J."/>
            <person name="Papanicolaou A."/>
            <person name="Barry K."/>
            <person name="LaButti K."/>
            <person name="Viragh M."/>
            <person name="Koriabine M."/>
            <person name="Yan M."/>
            <person name="Riley R."/>
            <person name="Champramary S."/>
            <person name="Plett K.L."/>
            <person name="Tsai I.J."/>
            <person name="Slot J."/>
            <person name="Sipos G."/>
            <person name="Plett J."/>
            <person name="Nagy L.G."/>
            <person name="Grigoriev I.V."/>
        </authorList>
    </citation>
    <scope>NUCLEOTIDE SEQUENCE</scope>
    <source>
        <strain evidence="6">CCBAS 213</strain>
    </source>
</reference>
<dbReference type="PROSITE" id="PS52019">
    <property type="entry name" value="PKS_MFAS_DH"/>
    <property type="match status" value="1"/>
</dbReference>
<gene>
    <name evidence="6" type="ORF">EV420DRAFT_1638729</name>
</gene>
<feature type="coiled-coil region" evidence="4">
    <location>
        <begin position="1"/>
        <end position="28"/>
    </location>
</feature>
<accession>A0AA39TUE5</accession>
<dbReference type="GO" id="GO:0004312">
    <property type="term" value="F:fatty acid synthase activity"/>
    <property type="evidence" value="ECO:0007669"/>
    <property type="project" value="TreeGrafter"/>
</dbReference>
<evidence type="ECO:0000256" key="4">
    <source>
        <dbReference type="SAM" id="Coils"/>
    </source>
</evidence>
<dbReference type="Proteomes" id="UP001175211">
    <property type="component" value="Unassembled WGS sequence"/>
</dbReference>
<dbReference type="InterPro" id="IPR042104">
    <property type="entry name" value="PKS_dehydratase_sf"/>
</dbReference>
<dbReference type="RefSeq" id="XP_060335124.1">
    <property type="nucleotide sequence ID" value="XM_060476870.1"/>
</dbReference>
<dbReference type="GO" id="GO:0044550">
    <property type="term" value="P:secondary metabolite biosynthetic process"/>
    <property type="evidence" value="ECO:0007669"/>
    <property type="project" value="TreeGrafter"/>
</dbReference>
<dbReference type="GeneID" id="85360418"/>
<feature type="active site" description="Proton donor; for dehydratase activity" evidence="3">
    <location>
        <position position="416"/>
    </location>
</feature>
<dbReference type="InterPro" id="IPR016039">
    <property type="entry name" value="Thiolase-like"/>
</dbReference>
<dbReference type="AlphaFoldDB" id="A0AA39TUE5"/>
<evidence type="ECO:0000256" key="1">
    <source>
        <dbReference type="ARBA" id="ARBA00022450"/>
    </source>
</evidence>
<dbReference type="SMART" id="SM00825">
    <property type="entry name" value="PKS_KS"/>
    <property type="match status" value="1"/>
</dbReference>
<protein>
    <submittedName>
        <fullName evidence="6">Thiolase-like protein</fullName>
    </submittedName>
</protein>
<evidence type="ECO:0000259" key="5">
    <source>
        <dbReference type="PROSITE" id="PS52019"/>
    </source>
</evidence>
<feature type="region of interest" description="C-terminal hotdog fold" evidence="3">
    <location>
        <begin position="353"/>
        <end position="419"/>
    </location>
</feature>
<dbReference type="InterPro" id="IPR049900">
    <property type="entry name" value="PKS_mFAS_DH"/>
</dbReference>
<dbReference type="Gene3D" id="3.40.47.10">
    <property type="match status" value="1"/>
</dbReference>
<evidence type="ECO:0000313" key="7">
    <source>
        <dbReference type="Proteomes" id="UP001175211"/>
    </source>
</evidence>
<proteinExistence type="predicted"/>
<sequence length="419" mass="46396">MSEMMHLMSSAKRRADQMEAEASDIASEIGYIGVTQYSYNESFLKNHLLMGTTPPVHARAQEFPGLVTQDKDVTQIVDLSFAMADGTSTVLLGSRIFLLHHFPNPRKPSPNSLVPFLPGLDRGHFLSPTGQCKAFDAFASRSEGCGIFVLKRLSDTIAENDNIWRLIRGIEVNQSGLAHSITRPHAPTQITLFKQLLENTGVDANRINVVETFTSIFETLISQLASSIMGHRVAGIALCPASVYLEQLFAGIDLTRIHLGSESNDKQAILRAIKFMHGLVYDESITRIVVTVITLTGDAGTFSVSSRAEGSNEQISHAHDEFRLQSAAATLTKFTRALPTINRYIAAVTKSSSQQKTFSTRTVYDGLFQRVVDYSREYHTMQSLMIDASHMEGCARVRLPRDHDKGPCVVHPVFMDNFM</sequence>
<comment type="caution">
    <text evidence="6">The sequence shown here is derived from an EMBL/GenBank/DDBJ whole genome shotgun (WGS) entry which is preliminary data.</text>
</comment>
<dbReference type="EMBL" id="JAUEPS010000007">
    <property type="protein sequence ID" value="KAK0463814.1"/>
    <property type="molecule type" value="Genomic_DNA"/>
</dbReference>
<keyword evidence="1" id="KW-0596">Phosphopantetheine</keyword>
<name>A0AA39TUE5_ARMTA</name>
<keyword evidence="2" id="KW-0597">Phosphoprotein</keyword>
<feature type="region of interest" description="N-terminal hotdog fold" evidence="3">
    <location>
        <begin position="194"/>
        <end position="329"/>
    </location>
</feature>
<evidence type="ECO:0000313" key="6">
    <source>
        <dbReference type="EMBL" id="KAK0463814.1"/>
    </source>
</evidence>
<dbReference type="InterPro" id="IPR020841">
    <property type="entry name" value="PKS_Beta-ketoAc_synthase_dom"/>
</dbReference>
<organism evidence="6 7">
    <name type="scientific">Armillaria tabescens</name>
    <name type="common">Ringless honey mushroom</name>
    <name type="synonym">Agaricus tabescens</name>
    <dbReference type="NCBI Taxonomy" id="1929756"/>
    <lineage>
        <taxon>Eukaryota</taxon>
        <taxon>Fungi</taxon>
        <taxon>Dikarya</taxon>
        <taxon>Basidiomycota</taxon>
        <taxon>Agaricomycotina</taxon>
        <taxon>Agaricomycetes</taxon>
        <taxon>Agaricomycetidae</taxon>
        <taxon>Agaricales</taxon>
        <taxon>Marasmiineae</taxon>
        <taxon>Physalacriaceae</taxon>
        <taxon>Desarmillaria</taxon>
    </lineage>
</organism>
<keyword evidence="4" id="KW-0175">Coiled coil</keyword>
<dbReference type="Pfam" id="PF00109">
    <property type="entry name" value="ketoacyl-synt"/>
    <property type="match status" value="1"/>
</dbReference>
<evidence type="ECO:0000256" key="2">
    <source>
        <dbReference type="ARBA" id="ARBA00022553"/>
    </source>
</evidence>
<dbReference type="GO" id="GO:0006633">
    <property type="term" value="P:fatty acid biosynthetic process"/>
    <property type="evidence" value="ECO:0007669"/>
    <property type="project" value="TreeGrafter"/>
</dbReference>
<dbReference type="InterPro" id="IPR050091">
    <property type="entry name" value="PKS_NRPS_Biosynth_Enz"/>
</dbReference>
<dbReference type="PANTHER" id="PTHR43775">
    <property type="entry name" value="FATTY ACID SYNTHASE"/>
    <property type="match status" value="1"/>
</dbReference>
<feature type="active site" description="Proton acceptor; for dehydratase activity" evidence="3">
    <location>
        <position position="231"/>
    </location>
</feature>